<organism evidence="1 2">
    <name type="scientific">Auricularia subglabra (strain TFB-10046 / SS5)</name>
    <name type="common">White-rot fungus</name>
    <name type="synonym">Auricularia delicata (strain TFB10046)</name>
    <dbReference type="NCBI Taxonomy" id="717982"/>
    <lineage>
        <taxon>Eukaryota</taxon>
        <taxon>Fungi</taxon>
        <taxon>Dikarya</taxon>
        <taxon>Basidiomycota</taxon>
        <taxon>Agaricomycotina</taxon>
        <taxon>Agaricomycetes</taxon>
        <taxon>Auriculariales</taxon>
        <taxon>Auriculariaceae</taxon>
        <taxon>Auricularia</taxon>
    </lineage>
</organism>
<evidence type="ECO:0000313" key="1">
    <source>
        <dbReference type="EMBL" id="EJD36451.1"/>
    </source>
</evidence>
<dbReference type="SUPFAM" id="SSF52047">
    <property type="entry name" value="RNI-like"/>
    <property type="match status" value="1"/>
</dbReference>
<dbReference type="AlphaFoldDB" id="J0D9I4"/>
<name>J0D9I4_AURST</name>
<dbReference type="Proteomes" id="UP000006514">
    <property type="component" value="Unassembled WGS sequence"/>
</dbReference>
<dbReference type="EMBL" id="JH687861">
    <property type="protein sequence ID" value="EJD36451.1"/>
    <property type="molecule type" value="Genomic_DNA"/>
</dbReference>
<evidence type="ECO:0000313" key="2">
    <source>
        <dbReference type="Proteomes" id="UP000006514"/>
    </source>
</evidence>
<reference evidence="2" key="1">
    <citation type="journal article" date="2012" name="Science">
        <title>The Paleozoic origin of enzymatic lignin decomposition reconstructed from 31 fungal genomes.</title>
        <authorList>
            <person name="Floudas D."/>
            <person name="Binder M."/>
            <person name="Riley R."/>
            <person name="Barry K."/>
            <person name="Blanchette R.A."/>
            <person name="Henrissat B."/>
            <person name="Martinez A.T."/>
            <person name="Otillar R."/>
            <person name="Spatafora J.W."/>
            <person name="Yadav J.S."/>
            <person name="Aerts A."/>
            <person name="Benoit I."/>
            <person name="Boyd A."/>
            <person name="Carlson A."/>
            <person name="Copeland A."/>
            <person name="Coutinho P.M."/>
            <person name="de Vries R.P."/>
            <person name="Ferreira P."/>
            <person name="Findley K."/>
            <person name="Foster B."/>
            <person name="Gaskell J."/>
            <person name="Glotzer D."/>
            <person name="Gorecki P."/>
            <person name="Heitman J."/>
            <person name="Hesse C."/>
            <person name="Hori C."/>
            <person name="Igarashi K."/>
            <person name="Jurgens J.A."/>
            <person name="Kallen N."/>
            <person name="Kersten P."/>
            <person name="Kohler A."/>
            <person name="Kuees U."/>
            <person name="Kumar T.K.A."/>
            <person name="Kuo A."/>
            <person name="LaButti K."/>
            <person name="Larrondo L.F."/>
            <person name="Lindquist E."/>
            <person name="Ling A."/>
            <person name="Lombard V."/>
            <person name="Lucas S."/>
            <person name="Lundell T."/>
            <person name="Martin R."/>
            <person name="McLaughlin D.J."/>
            <person name="Morgenstern I."/>
            <person name="Morin E."/>
            <person name="Murat C."/>
            <person name="Nagy L.G."/>
            <person name="Nolan M."/>
            <person name="Ohm R.A."/>
            <person name="Patyshakuliyeva A."/>
            <person name="Rokas A."/>
            <person name="Ruiz-Duenas F.J."/>
            <person name="Sabat G."/>
            <person name="Salamov A."/>
            <person name="Samejima M."/>
            <person name="Schmutz J."/>
            <person name="Slot J.C."/>
            <person name="St John F."/>
            <person name="Stenlid J."/>
            <person name="Sun H."/>
            <person name="Sun S."/>
            <person name="Syed K."/>
            <person name="Tsang A."/>
            <person name="Wiebenga A."/>
            <person name="Young D."/>
            <person name="Pisabarro A."/>
            <person name="Eastwood D.C."/>
            <person name="Martin F."/>
            <person name="Cullen D."/>
            <person name="Grigoriev I.V."/>
            <person name="Hibbett D.S."/>
        </authorList>
    </citation>
    <scope>NUCLEOTIDE SEQUENCE [LARGE SCALE GENOMIC DNA]</scope>
    <source>
        <strain evidence="2">TFB10046</strain>
    </source>
</reference>
<dbReference type="OrthoDB" id="2269034at2759"/>
<accession>J0D9I4</accession>
<dbReference type="KEGG" id="adl:AURDEDRAFT_174502"/>
<sequence length="505" mass="55873">MDNEAAEPSIAGSTASCPIARLYTDALSLVFDAALQSSYARDQRTALRLPLTLSHVCRCWRALALEQPQLWSRFFWGPGDSVDAALAILERSRASLLTIELSLRTNEQSDSEDESIRDKQSQDGETIFHALLPHFERTSHLKLEFSLGTLARHPLLFLDVPCIMPRLRYLAVKTIDVLRDWQQRPLLNVMCPPLAHVSLDNVLPRSWESLLGRETMALELKRCPVRTGELRSALRLAPNLRSLDLCYCQILEDEPPRADDNALGVHLERLYVSPSEIESLDALETLEIRVDRISMVVLQAYFTEIPFERAYGFVRVGELAGITEVFVGTDSLSFTTAGGAERIVSTDATSVAVLHDLFANTPVLSTVTTLTAALHLWPALVGVITGACAPEPPSLPRLQNLRLLIAQDDFEEEDPGADPVLRTASLVPTLARIEVGLQGRQMPTAPLVQRFIRALKGLQAPDAGLFFDDQHSGEGYAHLLRFLELIRAEMDDGGMLAPPPVSPQH</sequence>
<protein>
    <recommendedName>
        <fullName evidence="3">F-box domain-containing protein</fullName>
    </recommendedName>
</protein>
<keyword evidence="2" id="KW-1185">Reference proteome</keyword>
<dbReference type="InParanoid" id="J0D9I4"/>
<proteinExistence type="predicted"/>
<gene>
    <name evidence="1" type="ORF">AURDEDRAFT_174502</name>
</gene>
<evidence type="ECO:0008006" key="3">
    <source>
        <dbReference type="Google" id="ProtNLM"/>
    </source>
</evidence>